<dbReference type="SUPFAM" id="SSF53335">
    <property type="entry name" value="S-adenosyl-L-methionine-dependent methyltransferases"/>
    <property type="match status" value="1"/>
</dbReference>
<dbReference type="GO" id="GO:0032259">
    <property type="term" value="P:methylation"/>
    <property type="evidence" value="ECO:0007669"/>
    <property type="project" value="UniProtKB-KW"/>
</dbReference>
<reference evidence="1 2" key="1">
    <citation type="submission" date="2017-04" db="EMBL/GenBank/DDBJ databases">
        <title>Complete genome sequence of Flavobacterium kingsejong AJ004.</title>
        <authorList>
            <person name="Lee P.C."/>
        </authorList>
    </citation>
    <scope>NUCLEOTIDE SEQUENCE [LARGE SCALE GENOMIC DNA]</scope>
    <source>
        <strain evidence="1 2">AJ004</strain>
    </source>
</reference>
<keyword evidence="2" id="KW-1185">Reference proteome</keyword>
<organism evidence="1 2">
    <name type="scientific">Flavobacterium kingsejongi</name>
    <dbReference type="NCBI Taxonomy" id="1678728"/>
    <lineage>
        <taxon>Bacteria</taxon>
        <taxon>Pseudomonadati</taxon>
        <taxon>Bacteroidota</taxon>
        <taxon>Flavobacteriia</taxon>
        <taxon>Flavobacteriales</taxon>
        <taxon>Flavobacteriaceae</taxon>
        <taxon>Flavobacterium</taxon>
    </lineage>
</organism>
<dbReference type="GO" id="GO:0008168">
    <property type="term" value="F:methyltransferase activity"/>
    <property type="evidence" value="ECO:0007669"/>
    <property type="project" value="UniProtKB-KW"/>
</dbReference>
<dbReference type="Proteomes" id="UP000244677">
    <property type="component" value="Chromosome"/>
</dbReference>
<proteinExistence type="predicted"/>
<dbReference type="OrthoDB" id="5464618at2"/>
<dbReference type="AlphaFoldDB" id="A0A2S1LT35"/>
<accession>A0A2S1LT35</accession>
<dbReference type="EMBL" id="CP020919">
    <property type="protein sequence ID" value="AWG26884.1"/>
    <property type="molecule type" value="Genomic_DNA"/>
</dbReference>
<dbReference type="KEGG" id="fki:FK004_17430"/>
<gene>
    <name evidence="1" type="ORF">FK004_17430</name>
</gene>
<evidence type="ECO:0000313" key="2">
    <source>
        <dbReference type="Proteomes" id="UP000244677"/>
    </source>
</evidence>
<protein>
    <submittedName>
        <fullName evidence="1">Methyltransferase</fullName>
    </submittedName>
</protein>
<dbReference type="InterPro" id="IPR029063">
    <property type="entry name" value="SAM-dependent_MTases_sf"/>
</dbReference>
<keyword evidence="1" id="KW-0808">Transferase</keyword>
<sequence length="278" mass="31814">MLHLLKSYLKFLWNSKNAHGLHSPFVYRLVSRCFYDTTAYPEYNLLKQYRKGLQENTEVLEVTDFGAGSRVFISNRRTVQQIATNAGISTKDGELLFRLSRYFEPQSILEIGTSLGLATAALATGSPKATITSLEGCSATAQKTRAELAKYDFRNVSVHTTEFSAYFNTLPKTISYDFVYFDGNHQKQATLAYFEQLLPTATNDTVWIFDDIHWSAGMEEAWEILKKHPKVSVTIDTFQWGIVFFRREQEKQHFVIRASSSKFLNAFLGIRKLWGLLD</sequence>
<dbReference type="Pfam" id="PF13578">
    <property type="entry name" value="Methyltransf_24"/>
    <property type="match status" value="1"/>
</dbReference>
<evidence type="ECO:0000313" key="1">
    <source>
        <dbReference type="EMBL" id="AWG26884.1"/>
    </source>
</evidence>
<dbReference type="Gene3D" id="3.40.50.150">
    <property type="entry name" value="Vaccinia Virus protein VP39"/>
    <property type="match status" value="1"/>
</dbReference>
<keyword evidence="1" id="KW-0489">Methyltransferase</keyword>
<dbReference type="RefSeq" id="WP_108738383.1">
    <property type="nucleotide sequence ID" value="NZ_CP020919.1"/>
</dbReference>
<name>A0A2S1LT35_9FLAO</name>